<protein>
    <submittedName>
        <fullName evidence="2">Uncharacterized protein</fullName>
    </submittedName>
</protein>
<reference evidence="2 3" key="1">
    <citation type="submission" date="2019-03" db="EMBL/GenBank/DDBJ databases">
        <title>First draft genome of Liparis tanakae, snailfish: a comprehensive survey of snailfish specific genes.</title>
        <authorList>
            <person name="Kim W."/>
            <person name="Song I."/>
            <person name="Jeong J.-H."/>
            <person name="Kim D."/>
            <person name="Kim S."/>
            <person name="Ryu S."/>
            <person name="Song J.Y."/>
            <person name="Lee S.K."/>
        </authorList>
    </citation>
    <scope>NUCLEOTIDE SEQUENCE [LARGE SCALE GENOMIC DNA]</scope>
    <source>
        <tissue evidence="2">Muscle</tissue>
    </source>
</reference>
<evidence type="ECO:0000313" key="2">
    <source>
        <dbReference type="EMBL" id="TNN31548.1"/>
    </source>
</evidence>
<sequence length="59" mass="6416">MNRRVLTPTRQNWLSAHGGTNSMALASSEQNPVLIIVVVSVAALIMVLSMGVGLVIWRR</sequence>
<keyword evidence="1" id="KW-1133">Transmembrane helix</keyword>
<keyword evidence="3" id="KW-1185">Reference proteome</keyword>
<gene>
    <name evidence="2" type="ORF">EYF80_058300</name>
</gene>
<comment type="caution">
    <text evidence="2">The sequence shown here is derived from an EMBL/GenBank/DDBJ whole genome shotgun (WGS) entry which is preliminary data.</text>
</comment>
<dbReference type="AlphaFoldDB" id="A0A4Z2ERW5"/>
<evidence type="ECO:0000313" key="3">
    <source>
        <dbReference type="Proteomes" id="UP000314294"/>
    </source>
</evidence>
<dbReference type="Proteomes" id="UP000314294">
    <property type="component" value="Unassembled WGS sequence"/>
</dbReference>
<organism evidence="2 3">
    <name type="scientific">Liparis tanakae</name>
    <name type="common">Tanaka's snailfish</name>
    <dbReference type="NCBI Taxonomy" id="230148"/>
    <lineage>
        <taxon>Eukaryota</taxon>
        <taxon>Metazoa</taxon>
        <taxon>Chordata</taxon>
        <taxon>Craniata</taxon>
        <taxon>Vertebrata</taxon>
        <taxon>Euteleostomi</taxon>
        <taxon>Actinopterygii</taxon>
        <taxon>Neopterygii</taxon>
        <taxon>Teleostei</taxon>
        <taxon>Neoteleostei</taxon>
        <taxon>Acanthomorphata</taxon>
        <taxon>Eupercaria</taxon>
        <taxon>Perciformes</taxon>
        <taxon>Cottioidei</taxon>
        <taxon>Cottales</taxon>
        <taxon>Liparidae</taxon>
        <taxon>Liparis</taxon>
    </lineage>
</organism>
<accession>A0A4Z2ERW5</accession>
<keyword evidence="1" id="KW-0472">Membrane</keyword>
<keyword evidence="1" id="KW-0812">Transmembrane</keyword>
<evidence type="ECO:0000256" key="1">
    <source>
        <dbReference type="SAM" id="Phobius"/>
    </source>
</evidence>
<feature type="transmembrane region" description="Helical" evidence="1">
    <location>
        <begin position="33"/>
        <end position="57"/>
    </location>
</feature>
<proteinExistence type="predicted"/>
<name>A0A4Z2ERW5_9TELE</name>
<dbReference type="EMBL" id="SRLO01003368">
    <property type="protein sequence ID" value="TNN31548.1"/>
    <property type="molecule type" value="Genomic_DNA"/>
</dbReference>